<accession>A0ABT2H9Z7</accession>
<dbReference type="Proteomes" id="UP001165586">
    <property type="component" value="Unassembled WGS sequence"/>
</dbReference>
<dbReference type="Pfam" id="PF03175">
    <property type="entry name" value="DNA_pol_B_2"/>
    <property type="match status" value="1"/>
</dbReference>
<sequence>TPLTGKEWGYCETDLDIVDAWVQEQIDYYGSVFEIPYTNTGIVRRELKEHIATRGEEVTEAQRRKNIFAWNDANARHWKMTPNDYEALRLAFMGGYTHGTYRHFNRVIEMVTSYDFTSSYPAVMLMEKFPMGTPVKVDPKKFSIPRIYNELDNPQKNEYAYIVMAQFHGLRIRSDVADAPLSKSKAYIKLENGDWVKPKNDNQNMEIFNGRIISADTIATVATEQDLLIFRDAYEWDSVETIWVRRMIKNYLPIELFEVILDLYYKKNTLKGVVGKEQEYMRSKGMLNSVYGMCVTRKDKDTVSYFGDWDIEKGDTAEALAEAMEKYNKSIHTVHNFQSLF</sequence>
<comment type="catalytic activity">
    <reaction evidence="8">
        <text>DNA(n) + a 2'-deoxyribonucleoside 5'-triphosphate = DNA(n+1) + diphosphate</text>
        <dbReference type="Rhea" id="RHEA:22508"/>
        <dbReference type="Rhea" id="RHEA-COMP:17339"/>
        <dbReference type="Rhea" id="RHEA-COMP:17340"/>
        <dbReference type="ChEBI" id="CHEBI:33019"/>
        <dbReference type="ChEBI" id="CHEBI:61560"/>
        <dbReference type="ChEBI" id="CHEBI:173112"/>
        <dbReference type="EC" id="2.7.7.7"/>
    </reaction>
</comment>
<organism evidence="10 11">
    <name type="scientific">Herbiconiux daphne</name>
    <dbReference type="NCBI Taxonomy" id="2970914"/>
    <lineage>
        <taxon>Bacteria</taxon>
        <taxon>Bacillati</taxon>
        <taxon>Actinomycetota</taxon>
        <taxon>Actinomycetes</taxon>
        <taxon>Micrococcales</taxon>
        <taxon>Microbacteriaceae</taxon>
        <taxon>Herbiconiux</taxon>
    </lineage>
</organism>
<evidence type="ECO:0000256" key="3">
    <source>
        <dbReference type="ARBA" id="ARBA00022679"/>
    </source>
</evidence>
<feature type="non-terminal residue" evidence="10">
    <location>
        <position position="341"/>
    </location>
</feature>
<protein>
    <recommendedName>
        <fullName evidence="2">DNA-directed DNA polymerase</fullName>
        <ecNumber evidence="2">2.7.7.7</ecNumber>
    </recommendedName>
</protein>
<dbReference type="InterPro" id="IPR004868">
    <property type="entry name" value="DNA-dir_DNA_pol_B_mt/vir"/>
</dbReference>
<evidence type="ECO:0000256" key="6">
    <source>
        <dbReference type="ARBA" id="ARBA00022932"/>
    </source>
</evidence>
<comment type="caution">
    <text evidence="10">The sequence shown here is derived from an EMBL/GenBank/DDBJ whole genome shotgun (WGS) entry which is preliminary data.</text>
</comment>
<dbReference type="SUPFAM" id="SSF56672">
    <property type="entry name" value="DNA/RNA polymerases"/>
    <property type="match status" value="1"/>
</dbReference>
<keyword evidence="4" id="KW-0548">Nucleotidyltransferase</keyword>
<dbReference type="InterPro" id="IPR023211">
    <property type="entry name" value="DNA_pol_palm_dom_sf"/>
</dbReference>
<evidence type="ECO:0000256" key="5">
    <source>
        <dbReference type="ARBA" id="ARBA00022705"/>
    </source>
</evidence>
<keyword evidence="6" id="KW-0239">DNA-directed DNA polymerase</keyword>
<name>A0ABT2H9Z7_9MICO</name>
<evidence type="ECO:0000256" key="8">
    <source>
        <dbReference type="ARBA" id="ARBA00049244"/>
    </source>
</evidence>
<evidence type="ECO:0000256" key="2">
    <source>
        <dbReference type="ARBA" id="ARBA00012417"/>
    </source>
</evidence>
<feature type="non-terminal residue" evidence="10">
    <location>
        <position position="1"/>
    </location>
</feature>
<keyword evidence="5" id="KW-0235">DNA replication</keyword>
<feature type="domain" description="DNA-directed DNA polymerase family B mitochondria/virus" evidence="9">
    <location>
        <begin position="9"/>
        <end position="138"/>
    </location>
</feature>
<keyword evidence="7" id="KW-0238">DNA-binding</keyword>
<evidence type="ECO:0000256" key="7">
    <source>
        <dbReference type="ARBA" id="ARBA00023125"/>
    </source>
</evidence>
<evidence type="ECO:0000313" key="10">
    <source>
        <dbReference type="EMBL" id="MCS5736759.1"/>
    </source>
</evidence>
<dbReference type="Gene3D" id="3.90.1600.10">
    <property type="entry name" value="Palm domain of DNA polymerase"/>
    <property type="match status" value="1"/>
</dbReference>
<dbReference type="RefSeq" id="WP_259542864.1">
    <property type="nucleotide sequence ID" value="NZ_JANLCJ010000161.1"/>
</dbReference>
<dbReference type="EMBL" id="JANLCJ010000161">
    <property type="protein sequence ID" value="MCS5736759.1"/>
    <property type="molecule type" value="Genomic_DNA"/>
</dbReference>
<proteinExistence type="inferred from homology"/>
<evidence type="ECO:0000256" key="4">
    <source>
        <dbReference type="ARBA" id="ARBA00022695"/>
    </source>
</evidence>
<keyword evidence="11" id="KW-1185">Reference proteome</keyword>
<keyword evidence="3" id="KW-0808">Transferase</keyword>
<reference evidence="10" key="1">
    <citation type="submission" date="2022-08" db="EMBL/GenBank/DDBJ databases">
        <authorList>
            <person name="Deng Y."/>
            <person name="Han X.-F."/>
            <person name="Zhang Y.-Q."/>
        </authorList>
    </citation>
    <scope>NUCLEOTIDE SEQUENCE</scope>
    <source>
        <strain evidence="10">CPCC 203386</strain>
    </source>
</reference>
<comment type="similarity">
    <text evidence="1">Belongs to the DNA polymerase type-B family.</text>
</comment>
<gene>
    <name evidence="10" type="ORF">N1032_23795</name>
</gene>
<evidence type="ECO:0000259" key="9">
    <source>
        <dbReference type="Pfam" id="PF03175"/>
    </source>
</evidence>
<dbReference type="InterPro" id="IPR043502">
    <property type="entry name" value="DNA/RNA_pol_sf"/>
</dbReference>
<dbReference type="EC" id="2.7.7.7" evidence="2"/>
<evidence type="ECO:0000313" key="11">
    <source>
        <dbReference type="Proteomes" id="UP001165586"/>
    </source>
</evidence>
<evidence type="ECO:0000256" key="1">
    <source>
        <dbReference type="ARBA" id="ARBA00005755"/>
    </source>
</evidence>